<feature type="transmembrane region" description="Helical" evidence="2">
    <location>
        <begin position="46"/>
        <end position="70"/>
    </location>
</feature>
<keyword evidence="4" id="KW-1185">Reference proteome</keyword>
<proteinExistence type="predicted"/>
<accession>A0A1Y3B4L2</accession>
<reference evidence="3 4" key="1">
    <citation type="submission" date="2017-03" db="EMBL/GenBank/DDBJ databases">
        <title>Genome Survey of Euroglyphus maynei.</title>
        <authorList>
            <person name="Arlian L.G."/>
            <person name="Morgan M.S."/>
            <person name="Rider S.D."/>
        </authorList>
    </citation>
    <scope>NUCLEOTIDE SEQUENCE [LARGE SCALE GENOMIC DNA]</scope>
    <source>
        <strain evidence="3">Arlian Lab</strain>
        <tissue evidence="3">Whole body</tissue>
    </source>
</reference>
<organism evidence="3 4">
    <name type="scientific">Euroglyphus maynei</name>
    <name type="common">Mayne's house dust mite</name>
    <dbReference type="NCBI Taxonomy" id="6958"/>
    <lineage>
        <taxon>Eukaryota</taxon>
        <taxon>Metazoa</taxon>
        <taxon>Ecdysozoa</taxon>
        <taxon>Arthropoda</taxon>
        <taxon>Chelicerata</taxon>
        <taxon>Arachnida</taxon>
        <taxon>Acari</taxon>
        <taxon>Acariformes</taxon>
        <taxon>Sarcoptiformes</taxon>
        <taxon>Astigmata</taxon>
        <taxon>Psoroptidia</taxon>
        <taxon>Analgoidea</taxon>
        <taxon>Pyroglyphidae</taxon>
        <taxon>Pyroglyphinae</taxon>
        <taxon>Euroglyphus</taxon>
    </lineage>
</organism>
<dbReference type="AlphaFoldDB" id="A0A1Y3B4L2"/>
<dbReference type="OrthoDB" id="6507525at2759"/>
<dbReference type="EMBL" id="MUJZ01040402">
    <property type="protein sequence ID" value="OTF75782.1"/>
    <property type="molecule type" value="Genomic_DNA"/>
</dbReference>
<dbReference type="Proteomes" id="UP000194236">
    <property type="component" value="Unassembled WGS sequence"/>
</dbReference>
<keyword evidence="2" id="KW-1133">Transmembrane helix</keyword>
<keyword evidence="2" id="KW-0472">Membrane</keyword>
<feature type="transmembrane region" description="Helical" evidence="2">
    <location>
        <begin position="18"/>
        <end position="39"/>
    </location>
</feature>
<evidence type="ECO:0000256" key="2">
    <source>
        <dbReference type="SAM" id="Phobius"/>
    </source>
</evidence>
<evidence type="ECO:0000313" key="3">
    <source>
        <dbReference type="EMBL" id="OTF75782.1"/>
    </source>
</evidence>
<evidence type="ECO:0000256" key="1">
    <source>
        <dbReference type="SAM" id="MobiDB-lite"/>
    </source>
</evidence>
<comment type="caution">
    <text evidence="3">The sequence shown here is derived from an EMBL/GenBank/DDBJ whole genome shotgun (WGS) entry which is preliminary data.</text>
</comment>
<keyword evidence="2" id="KW-0812">Transmembrane</keyword>
<evidence type="ECO:0000313" key="4">
    <source>
        <dbReference type="Proteomes" id="UP000194236"/>
    </source>
</evidence>
<gene>
    <name evidence="3" type="ORF">BLA29_013858</name>
</gene>
<feature type="region of interest" description="Disordered" evidence="1">
    <location>
        <begin position="108"/>
        <end position="127"/>
    </location>
</feature>
<name>A0A1Y3B4L2_EURMA</name>
<feature type="compositionally biased region" description="Basic and acidic residues" evidence="1">
    <location>
        <begin position="112"/>
        <end position="127"/>
    </location>
</feature>
<sequence>MSTTTLTISEEPLFDPNAFGMATLLGGLFILGIASDMMIDSSTDSLAWSLGYFGLALIICSLISFTYSFIYCFKVSSNELRPLMANTNNTSQEQPQHHHHHVHHFHHYGTSKMKDSENHTKPDIIVA</sequence>
<protein>
    <submittedName>
        <fullName evidence="3">Uncharacterized protein</fullName>
    </submittedName>
</protein>